<dbReference type="GeneID" id="8443532"/>
<dbReference type="OMA" id="WHFSAKL"/>
<dbReference type="EMBL" id="CH476615">
    <property type="protein sequence ID" value="EEP78067.1"/>
    <property type="molecule type" value="Genomic_DNA"/>
</dbReference>
<dbReference type="RefSeq" id="XP_002543400.1">
    <property type="nucleotide sequence ID" value="XM_002543354.1"/>
</dbReference>
<dbReference type="Proteomes" id="UP000002058">
    <property type="component" value="Unassembled WGS sequence"/>
</dbReference>
<dbReference type="Gene3D" id="3.40.220.10">
    <property type="entry name" value="Leucine Aminopeptidase, subunit E, domain 1"/>
    <property type="match status" value="1"/>
</dbReference>
<dbReference type="OrthoDB" id="2155246at2759"/>
<gene>
    <name evidence="2" type="ORF">UREG_02916</name>
</gene>
<feature type="compositionally biased region" description="Low complexity" evidence="1">
    <location>
        <begin position="86"/>
        <end position="98"/>
    </location>
</feature>
<feature type="region of interest" description="Disordered" evidence="1">
    <location>
        <begin position="61"/>
        <end position="99"/>
    </location>
</feature>
<dbReference type="InterPro" id="IPR043472">
    <property type="entry name" value="Macro_dom-like"/>
</dbReference>
<dbReference type="SUPFAM" id="SSF52949">
    <property type="entry name" value="Macro domain-like"/>
    <property type="match status" value="1"/>
</dbReference>
<evidence type="ECO:0000313" key="2">
    <source>
        <dbReference type="EMBL" id="EEP78067.1"/>
    </source>
</evidence>
<organism evidence="2 3">
    <name type="scientific">Uncinocarpus reesii (strain UAMH 1704)</name>
    <dbReference type="NCBI Taxonomy" id="336963"/>
    <lineage>
        <taxon>Eukaryota</taxon>
        <taxon>Fungi</taxon>
        <taxon>Dikarya</taxon>
        <taxon>Ascomycota</taxon>
        <taxon>Pezizomycotina</taxon>
        <taxon>Eurotiomycetes</taxon>
        <taxon>Eurotiomycetidae</taxon>
        <taxon>Onygenales</taxon>
        <taxon>Onygenaceae</taxon>
        <taxon>Uncinocarpus</taxon>
    </lineage>
</organism>
<evidence type="ECO:0000313" key="3">
    <source>
        <dbReference type="Proteomes" id="UP000002058"/>
    </source>
</evidence>
<accession>C4JIQ5</accession>
<evidence type="ECO:0000256" key="1">
    <source>
        <dbReference type="SAM" id="MobiDB-lite"/>
    </source>
</evidence>
<name>C4JIQ5_UNCRE</name>
<reference evidence="3" key="1">
    <citation type="journal article" date="2009" name="Genome Res.">
        <title>Comparative genomic analyses of the human fungal pathogens Coccidioides and their relatives.</title>
        <authorList>
            <person name="Sharpton T.J."/>
            <person name="Stajich J.E."/>
            <person name="Rounsley S.D."/>
            <person name="Gardner M.J."/>
            <person name="Wortman J.R."/>
            <person name="Jordar V.S."/>
            <person name="Maiti R."/>
            <person name="Kodira C.D."/>
            <person name="Neafsey D.E."/>
            <person name="Zeng Q."/>
            <person name="Hung C.-Y."/>
            <person name="McMahan C."/>
            <person name="Muszewska A."/>
            <person name="Grynberg M."/>
            <person name="Mandel M.A."/>
            <person name="Kellner E.M."/>
            <person name="Barker B.M."/>
            <person name="Galgiani J.N."/>
            <person name="Orbach M.J."/>
            <person name="Kirkland T.N."/>
            <person name="Cole G.T."/>
            <person name="Henn M.R."/>
            <person name="Birren B.W."/>
            <person name="Taylor J.W."/>
        </authorList>
    </citation>
    <scope>NUCLEOTIDE SEQUENCE [LARGE SCALE GENOMIC DNA]</scope>
    <source>
        <strain evidence="3">UAMH 1704</strain>
    </source>
</reference>
<sequence>MSQILEREGDLFDAPENAALIRAYRIYRSHCQKYLLEQKKGGEKPSDATRQDSKIQGTALLIPPQPEDYGPFEAAVEPPGKRQRVSRGGQPPRSRPQPAGKKHWIVCLFTSWHFSAKLKSAPDEIIENTRLALGDLKRQLDEMQCLKTGEDEAASVDVRKPLVLWSCRINAGLFGVPWQRTRLVLERSGLEVTVVRPTGESL</sequence>
<dbReference type="InParanoid" id="C4JIQ5"/>
<protein>
    <submittedName>
        <fullName evidence="2">Uncharacterized protein</fullName>
    </submittedName>
</protein>
<dbReference type="STRING" id="336963.C4JIQ5"/>
<dbReference type="KEGG" id="ure:UREG_02916"/>
<proteinExistence type="predicted"/>
<dbReference type="VEuPathDB" id="FungiDB:UREG_02916"/>
<dbReference type="eggNOG" id="ENOG502S60W">
    <property type="taxonomic scope" value="Eukaryota"/>
</dbReference>
<keyword evidence="3" id="KW-1185">Reference proteome</keyword>
<dbReference type="AlphaFoldDB" id="C4JIQ5"/>
<dbReference type="HOGENOM" id="CLU_054419_1_0_1"/>